<proteinExistence type="predicted"/>
<dbReference type="SUPFAM" id="SSF53474">
    <property type="entry name" value="alpha/beta-Hydrolases"/>
    <property type="match status" value="1"/>
</dbReference>
<organism evidence="2 3">
    <name type="scientific">Aphanomyces euteiches</name>
    <dbReference type="NCBI Taxonomy" id="100861"/>
    <lineage>
        <taxon>Eukaryota</taxon>
        <taxon>Sar</taxon>
        <taxon>Stramenopiles</taxon>
        <taxon>Oomycota</taxon>
        <taxon>Saprolegniomycetes</taxon>
        <taxon>Saprolegniales</taxon>
        <taxon>Verrucalvaceae</taxon>
        <taxon>Aphanomyces</taxon>
    </lineage>
</organism>
<dbReference type="Pfam" id="PF12146">
    <property type="entry name" value="Hydrolase_4"/>
    <property type="match status" value="1"/>
</dbReference>
<dbReference type="FunFam" id="3.40.50.1820:FF:000117">
    <property type="entry name" value="Monoglyceride lipase, putative"/>
    <property type="match status" value="1"/>
</dbReference>
<dbReference type="InterPro" id="IPR051044">
    <property type="entry name" value="MAG_DAG_Lipase"/>
</dbReference>
<keyword evidence="3" id="KW-1185">Reference proteome</keyword>
<reference evidence="2 3" key="1">
    <citation type="submission" date="2019-07" db="EMBL/GenBank/DDBJ databases">
        <title>Genomics analysis of Aphanomyces spp. identifies a new class of oomycete effector associated with host adaptation.</title>
        <authorList>
            <person name="Gaulin E."/>
        </authorList>
    </citation>
    <scope>NUCLEOTIDE SEQUENCE [LARGE SCALE GENOMIC DNA]</scope>
    <source>
        <strain evidence="2 3">ATCC 201684</strain>
    </source>
</reference>
<dbReference type="InterPro" id="IPR022742">
    <property type="entry name" value="Hydrolase_4"/>
</dbReference>
<sequence>MTDQVPYTLTEGSFQSERKIEIYTRKYIPTGAYNTVYVFLHGVGEHCSRFHAYFDILARQNFAVYALDHQGHGKSGGAKFDCHSLNEYIDDIAAFAKIARADHASSPSTRFFLSGISLGGLLAALTAATYPTEWDGLVLFAPAIGIEMSTTLKIQNAFAGIFGAVAPTWTIVPAVVPSLLSRNTEFTEDYIADPLNNHENLRVRLAINISKGMKHLETIQDKIEMPIVIYHGDHDKVTSPRISKAFFEALKSQDKEYKSLSGQFHCLLNEPERESTISSVIEWVQARSKVN</sequence>
<evidence type="ECO:0000259" key="1">
    <source>
        <dbReference type="Pfam" id="PF12146"/>
    </source>
</evidence>
<evidence type="ECO:0000313" key="3">
    <source>
        <dbReference type="Proteomes" id="UP000481153"/>
    </source>
</evidence>
<evidence type="ECO:0000313" key="2">
    <source>
        <dbReference type="EMBL" id="KAF0742377.1"/>
    </source>
</evidence>
<dbReference type="Proteomes" id="UP000481153">
    <property type="component" value="Unassembled WGS sequence"/>
</dbReference>
<dbReference type="PANTHER" id="PTHR11614">
    <property type="entry name" value="PHOSPHOLIPASE-RELATED"/>
    <property type="match status" value="1"/>
</dbReference>
<accession>A0A6G0XPD6</accession>
<protein>
    <recommendedName>
        <fullName evidence="1">Serine aminopeptidase S33 domain-containing protein</fullName>
    </recommendedName>
</protein>
<feature type="domain" description="Serine aminopeptidase S33" evidence="1">
    <location>
        <begin position="36"/>
        <end position="272"/>
    </location>
</feature>
<dbReference type="InterPro" id="IPR029058">
    <property type="entry name" value="AB_hydrolase_fold"/>
</dbReference>
<gene>
    <name evidence="2" type="ORF">Ae201684_002651</name>
</gene>
<dbReference type="VEuPathDB" id="FungiDB:AeMF1_018992"/>
<dbReference type="AlphaFoldDB" id="A0A6G0XPD6"/>
<name>A0A6G0XPD6_9STRA</name>
<comment type="caution">
    <text evidence="2">The sequence shown here is derived from an EMBL/GenBank/DDBJ whole genome shotgun (WGS) entry which is preliminary data.</text>
</comment>
<dbReference type="EMBL" id="VJMJ01000028">
    <property type="protein sequence ID" value="KAF0742377.1"/>
    <property type="molecule type" value="Genomic_DNA"/>
</dbReference>
<dbReference type="Gene3D" id="3.40.50.1820">
    <property type="entry name" value="alpha/beta hydrolase"/>
    <property type="match status" value="1"/>
</dbReference>